<accession>A0A328NE01</accession>
<dbReference type="InterPro" id="IPR051781">
    <property type="entry name" value="Metallo-dep_Hydrolase"/>
</dbReference>
<protein>
    <submittedName>
        <fullName evidence="2">Tryptophan 2-monooxygenase</fullName>
    </submittedName>
</protein>
<dbReference type="RefSeq" id="WP_112581983.1">
    <property type="nucleotide sequence ID" value="NZ_PYAA01000003.1"/>
</dbReference>
<gene>
    <name evidence="2" type="ORF">LAH08_00379</name>
</gene>
<dbReference type="InterPro" id="IPR006680">
    <property type="entry name" value="Amidohydro-rel"/>
</dbReference>
<keyword evidence="2" id="KW-0503">Monooxygenase</keyword>
<dbReference type="InterPro" id="IPR032466">
    <property type="entry name" value="Metal_Hydrolase"/>
</dbReference>
<keyword evidence="2" id="KW-0560">Oxidoreductase</keyword>
<feature type="domain" description="Amidohydrolase-related" evidence="1">
    <location>
        <begin position="163"/>
        <end position="355"/>
    </location>
</feature>
<dbReference type="PANTHER" id="PTHR43135">
    <property type="entry name" value="ALPHA-D-RIBOSE 1-METHYLPHOSPHONATE 5-TRIPHOSPHATE DIPHOSPHATASE"/>
    <property type="match status" value="1"/>
</dbReference>
<dbReference type="Proteomes" id="UP000248966">
    <property type="component" value="Unassembled WGS sequence"/>
</dbReference>
<dbReference type="AlphaFoldDB" id="A0A328NE01"/>
<dbReference type="PANTHER" id="PTHR43135:SF4">
    <property type="entry name" value="AMIDOHYDROLASE-RELATED DOMAIN-CONTAINING PROTEIN"/>
    <property type="match status" value="1"/>
</dbReference>
<dbReference type="Gene3D" id="2.30.40.10">
    <property type="entry name" value="Urease, subunit C, domain 1"/>
    <property type="match status" value="1"/>
</dbReference>
<dbReference type="SUPFAM" id="SSF51556">
    <property type="entry name" value="Metallo-dependent hydrolases"/>
    <property type="match status" value="1"/>
</dbReference>
<evidence type="ECO:0000259" key="1">
    <source>
        <dbReference type="Pfam" id="PF01979"/>
    </source>
</evidence>
<evidence type="ECO:0000313" key="2">
    <source>
        <dbReference type="EMBL" id="RAO05852.1"/>
    </source>
</evidence>
<dbReference type="GO" id="GO:0016810">
    <property type="term" value="F:hydrolase activity, acting on carbon-nitrogen (but not peptide) bonds"/>
    <property type="evidence" value="ECO:0007669"/>
    <property type="project" value="InterPro"/>
</dbReference>
<dbReference type="Gene3D" id="3.20.20.140">
    <property type="entry name" value="Metal-dependent hydrolases"/>
    <property type="match status" value="1"/>
</dbReference>
<dbReference type="EMBL" id="PYAA01000003">
    <property type="protein sequence ID" value="RAO05852.1"/>
    <property type="molecule type" value="Genomic_DNA"/>
</dbReference>
<evidence type="ECO:0000313" key="3">
    <source>
        <dbReference type="Proteomes" id="UP000248966"/>
    </source>
</evidence>
<name>A0A328NE01_9ACTN</name>
<dbReference type="GO" id="GO:0004497">
    <property type="term" value="F:monooxygenase activity"/>
    <property type="evidence" value="ECO:0007669"/>
    <property type="project" value="UniProtKB-KW"/>
</dbReference>
<reference evidence="2 3" key="1">
    <citation type="submission" date="2018-03" db="EMBL/GenBank/DDBJ databases">
        <title>Defining the species Micromonospora saelicesensis and Micromonospora noduli under the framework of genomics.</title>
        <authorList>
            <person name="Riesco R."/>
            <person name="Trujillo M.E."/>
        </authorList>
    </citation>
    <scope>NUCLEOTIDE SEQUENCE [LARGE SCALE GENOMIC DNA]</scope>
    <source>
        <strain evidence="2 3">LAH08</strain>
    </source>
</reference>
<comment type="caution">
    <text evidence="2">The sequence shown here is derived from an EMBL/GenBank/DDBJ whole genome shotgun (WGS) entry which is preliminary data.</text>
</comment>
<dbReference type="InterPro" id="IPR011059">
    <property type="entry name" value="Metal-dep_hydrolase_composite"/>
</dbReference>
<organism evidence="2 3">
    <name type="scientific">Micromonospora noduli</name>
    <dbReference type="NCBI Taxonomy" id="709876"/>
    <lineage>
        <taxon>Bacteria</taxon>
        <taxon>Bacillati</taxon>
        <taxon>Actinomycetota</taxon>
        <taxon>Actinomycetes</taxon>
        <taxon>Micromonosporales</taxon>
        <taxon>Micromonosporaceae</taxon>
        <taxon>Micromonospora</taxon>
    </lineage>
</organism>
<proteinExistence type="predicted"/>
<sequence length="359" mass="37873">MALHVRGVLLPDDEVRDLWLVGDRVTFTPVPDSETVVDGGFVLPGLVDAHCHIGIARGGAPITSLDQARALAHVDRDAGVLAIRDAGSPYPYPELDDEPDLPRLARAGQHVAPPKRYLRDIGVEVDATDVAAAVAAQARAGNGWVKLVGDWIDRGVGDLAPAWDADTLTAAVRAAHDAGVRAAVHTFSESAVEIMVRAGVDSVEHGTGLSLDLIDEMARQGTALVPTMINIATFGGIAEQARSKFPGYADHMLALRDGFPEVVRAAHEAGVPIYVGTDAGGGIDHGLAAEEMLLLHERAGMAPIDVLAAASWGARAWLGFPGLVEGGLADLTVYPEDPRSDLRVVRAPSRTILRGRVIR</sequence>
<dbReference type="Pfam" id="PF01979">
    <property type="entry name" value="Amidohydro_1"/>
    <property type="match status" value="1"/>
</dbReference>